<dbReference type="GO" id="GO:0005886">
    <property type="term" value="C:plasma membrane"/>
    <property type="evidence" value="ECO:0007669"/>
    <property type="project" value="TreeGrafter"/>
</dbReference>
<keyword evidence="1" id="KW-0969">Cilium</keyword>
<dbReference type="OrthoDB" id="9810419at2"/>
<dbReference type="PANTHER" id="PTHR30531">
    <property type="entry name" value="FLAGELLAR BIOSYNTHETIC PROTEIN FLHB"/>
    <property type="match status" value="1"/>
</dbReference>
<dbReference type="SUPFAM" id="SSF160544">
    <property type="entry name" value="EscU C-terminal domain-like"/>
    <property type="match status" value="1"/>
</dbReference>
<gene>
    <name evidence="1" type="ORF">SAMN02745229_00555</name>
</gene>
<evidence type="ECO:0000313" key="2">
    <source>
        <dbReference type="Proteomes" id="UP000184278"/>
    </source>
</evidence>
<dbReference type="RefSeq" id="WP_073385319.1">
    <property type="nucleotide sequence ID" value="NZ_FQXK01000004.1"/>
</dbReference>
<dbReference type="EMBL" id="FQXK01000004">
    <property type="protein sequence ID" value="SHH48544.1"/>
    <property type="molecule type" value="Genomic_DNA"/>
</dbReference>
<evidence type="ECO:0000313" key="1">
    <source>
        <dbReference type="EMBL" id="SHH48544.1"/>
    </source>
</evidence>
<keyword evidence="1" id="KW-0966">Cell projection</keyword>
<dbReference type="GeneID" id="89509461"/>
<reference evidence="2" key="1">
    <citation type="submission" date="2016-11" db="EMBL/GenBank/DDBJ databases">
        <authorList>
            <person name="Varghese N."/>
            <person name="Submissions S."/>
        </authorList>
    </citation>
    <scope>NUCLEOTIDE SEQUENCE [LARGE SCALE GENOMIC DNA]</scope>
    <source>
        <strain evidence="2">DSM 3071</strain>
    </source>
</reference>
<dbReference type="AlphaFoldDB" id="A0A1M5TCX0"/>
<keyword evidence="1" id="KW-0282">Flagellum</keyword>
<name>A0A1M5TCX0_BUTFI</name>
<protein>
    <submittedName>
        <fullName evidence="1">Flagellar biosynthesis protein</fullName>
    </submittedName>
</protein>
<dbReference type="STRING" id="1121131.SAMN02745229_00555"/>
<sequence length="103" mass="11316">MAELSDKRKNKTAVALGYDPNEDNAPKVIASGKGLVAEKIIEQAKENDIPLHTDSKLADTLSHLDIGEAIPPELYEVVAEILVFVDAMDKIRAKDKTHNPLLR</sequence>
<dbReference type="PANTHER" id="PTHR30531:SF12">
    <property type="entry name" value="FLAGELLAR BIOSYNTHETIC PROTEIN FLHB"/>
    <property type="match status" value="1"/>
</dbReference>
<organism evidence="1 2">
    <name type="scientific">Butyrivibrio fibrisolvens DSM 3071</name>
    <dbReference type="NCBI Taxonomy" id="1121131"/>
    <lineage>
        <taxon>Bacteria</taxon>
        <taxon>Bacillati</taxon>
        <taxon>Bacillota</taxon>
        <taxon>Clostridia</taxon>
        <taxon>Lachnospirales</taxon>
        <taxon>Lachnospiraceae</taxon>
        <taxon>Butyrivibrio</taxon>
    </lineage>
</organism>
<dbReference type="Proteomes" id="UP000184278">
    <property type="component" value="Unassembled WGS sequence"/>
</dbReference>
<dbReference type="Pfam" id="PF01312">
    <property type="entry name" value="Bac_export_2"/>
    <property type="match status" value="1"/>
</dbReference>
<dbReference type="GO" id="GO:0009306">
    <property type="term" value="P:protein secretion"/>
    <property type="evidence" value="ECO:0007669"/>
    <property type="project" value="InterPro"/>
</dbReference>
<dbReference type="Gene3D" id="3.40.1690.10">
    <property type="entry name" value="secretion proteins EscU"/>
    <property type="match status" value="1"/>
</dbReference>
<keyword evidence="2" id="KW-1185">Reference proteome</keyword>
<accession>A0A1M5TCX0</accession>
<dbReference type="InterPro" id="IPR029025">
    <property type="entry name" value="T3SS_substrate_exporter_C"/>
</dbReference>
<proteinExistence type="predicted"/>
<dbReference type="InterPro" id="IPR006135">
    <property type="entry name" value="T3SS_substrate_exporter"/>
</dbReference>